<evidence type="ECO:0000313" key="2">
    <source>
        <dbReference type="EMBL" id="KAJ8771610.1"/>
    </source>
</evidence>
<dbReference type="Gene3D" id="3.30.310.80">
    <property type="entry name" value="Kinase associated domain 1, KA1"/>
    <property type="match status" value="1"/>
</dbReference>
<sequence length="177" mass="19900">MANADTEAMDFEPEDDDLMDDDIDASPCAAHPPKLKSTITGGVSSFSSAPKKTKGRGFHEVADADRQIVAAHDFDSLDSWIECRVGLFEERKKFLVIGCLRRFVIVHYEWFLQGRIYIDFSAILFLQTRLEGICASKAGPFAVVVEIFEVAPSLFMVDVWKVTGYILEYHKVTLTRS</sequence>
<evidence type="ECO:0000256" key="1">
    <source>
        <dbReference type="SAM" id="MobiDB-lite"/>
    </source>
</evidence>
<evidence type="ECO:0000313" key="3">
    <source>
        <dbReference type="Proteomes" id="UP001159364"/>
    </source>
</evidence>
<accession>A0AAV8TXA7</accession>
<dbReference type="AlphaFoldDB" id="A0AAV8TXA7"/>
<reference evidence="2 3" key="1">
    <citation type="submission" date="2021-09" db="EMBL/GenBank/DDBJ databases">
        <title>Genomic insights and catalytic innovation underlie evolution of tropane alkaloids biosynthesis.</title>
        <authorList>
            <person name="Wang Y.-J."/>
            <person name="Tian T."/>
            <person name="Huang J.-P."/>
            <person name="Huang S.-X."/>
        </authorList>
    </citation>
    <scope>NUCLEOTIDE SEQUENCE [LARGE SCALE GENOMIC DNA]</scope>
    <source>
        <strain evidence="2">KIB-2018</strain>
        <tissue evidence="2">Leaf</tissue>
    </source>
</reference>
<protein>
    <submittedName>
        <fullName evidence="2">Uncharacterized protein</fullName>
    </submittedName>
</protein>
<comment type="caution">
    <text evidence="2">The sequence shown here is derived from an EMBL/GenBank/DDBJ whole genome shotgun (WGS) entry which is preliminary data.</text>
</comment>
<feature type="region of interest" description="Disordered" evidence="1">
    <location>
        <begin position="1"/>
        <end position="31"/>
    </location>
</feature>
<gene>
    <name evidence="2" type="ORF">K2173_026787</name>
</gene>
<name>A0AAV8TXA7_9ROSI</name>
<dbReference type="Proteomes" id="UP001159364">
    <property type="component" value="Linkage Group LG02"/>
</dbReference>
<keyword evidence="3" id="KW-1185">Reference proteome</keyword>
<proteinExistence type="predicted"/>
<dbReference type="EMBL" id="JAIWQS010000002">
    <property type="protein sequence ID" value="KAJ8771610.1"/>
    <property type="molecule type" value="Genomic_DNA"/>
</dbReference>
<feature type="compositionally biased region" description="Acidic residues" evidence="1">
    <location>
        <begin position="7"/>
        <end position="24"/>
    </location>
</feature>
<organism evidence="2 3">
    <name type="scientific">Erythroxylum novogranatense</name>
    <dbReference type="NCBI Taxonomy" id="1862640"/>
    <lineage>
        <taxon>Eukaryota</taxon>
        <taxon>Viridiplantae</taxon>
        <taxon>Streptophyta</taxon>
        <taxon>Embryophyta</taxon>
        <taxon>Tracheophyta</taxon>
        <taxon>Spermatophyta</taxon>
        <taxon>Magnoliopsida</taxon>
        <taxon>eudicotyledons</taxon>
        <taxon>Gunneridae</taxon>
        <taxon>Pentapetalae</taxon>
        <taxon>rosids</taxon>
        <taxon>fabids</taxon>
        <taxon>Malpighiales</taxon>
        <taxon>Erythroxylaceae</taxon>
        <taxon>Erythroxylum</taxon>
    </lineage>
</organism>